<dbReference type="InterPro" id="IPR010417">
    <property type="entry name" value="Embryo-specific_ATS3"/>
</dbReference>
<evidence type="ECO:0000313" key="4">
    <source>
        <dbReference type="EMBL" id="KAL0362556.1"/>
    </source>
</evidence>
<dbReference type="AlphaFoldDB" id="A0AAW2Q478"/>
<comment type="caution">
    <text evidence="1">Lacks conserved residue(s) required for the propagation of feature annotation.</text>
</comment>
<dbReference type="SUPFAM" id="SSF49723">
    <property type="entry name" value="Lipase/lipooxygenase domain (PLAT/LH2 domain)"/>
    <property type="match status" value="1"/>
</dbReference>
<keyword evidence="2" id="KW-0732">Signal</keyword>
<sequence length="176" mass="19254">MAANQLYYFHVLILLSAIFIIICTSANADCQYTVHVKTDPRRDAGTDSIISLSLYDNANFSGGGVVVKNLESWGVMGPGHDYFEGGNLDIFSGRAPCLAKPVCFMILTSDGSGNKPGWYVSFVDVFTANRQQHFTVAQWLAVDEPPYSLTVYRNKCGNSKTMNISEDVPLPLSSVV</sequence>
<dbReference type="PROSITE" id="PS50095">
    <property type="entry name" value="PLAT"/>
    <property type="match status" value="1"/>
</dbReference>
<comment type="caution">
    <text evidence="4">The sequence shown here is derived from an EMBL/GenBank/DDBJ whole genome shotgun (WGS) entry which is preliminary data.</text>
</comment>
<evidence type="ECO:0000256" key="1">
    <source>
        <dbReference type="PROSITE-ProRule" id="PRU00152"/>
    </source>
</evidence>
<evidence type="ECO:0000256" key="2">
    <source>
        <dbReference type="SAM" id="SignalP"/>
    </source>
</evidence>
<accession>A0AAW2Q478</accession>
<dbReference type="Pfam" id="PF06232">
    <property type="entry name" value="ATS3"/>
    <property type="match status" value="1"/>
</dbReference>
<dbReference type="PANTHER" id="PTHR31718">
    <property type="entry name" value="PLAT DOMAIN-CONTAINING PROTEIN"/>
    <property type="match status" value="1"/>
</dbReference>
<reference evidence="4" key="2">
    <citation type="journal article" date="2024" name="Plant">
        <title>Genomic evolution and insights into agronomic trait innovations of Sesamum species.</title>
        <authorList>
            <person name="Miao H."/>
            <person name="Wang L."/>
            <person name="Qu L."/>
            <person name="Liu H."/>
            <person name="Sun Y."/>
            <person name="Le M."/>
            <person name="Wang Q."/>
            <person name="Wei S."/>
            <person name="Zheng Y."/>
            <person name="Lin W."/>
            <person name="Duan Y."/>
            <person name="Cao H."/>
            <person name="Xiong S."/>
            <person name="Wang X."/>
            <person name="Wei L."/>
            <person name="Li C."/>
            <person name="Ma Q."/>
            <person name="Ju M."/>
            <person name="Zhao R."/>
            <person name="Li G."/>
            <person name="Mu C."/>
            <person name="Tian Q."/>
            <person name="Mei H."/>
            <person name="Zhang T."/>
            <person name="Gao T."/>
            <person name="Zhang H."/>
        </authorList>
    </citation>
    <scope>NUCLEOTIDE SEQUENCE</scope>
    <source>
        <strain evidence="4">KEN8</strain>
    </source>
</reference>
<name>A0AAW2Q478_9LAMI</name>
<evidence type="ECO:0000259" key="3">
    <source>
        <dbReference type="PROSITE" id="PS50095"/>
    </source>
</evidence>
<feature type="domain" description="PLAT" evidence="3">
    <location>
        <begin position="30"/>
        <end position="154"/>
    </location>
</feature>
<organism evidence="4">
    <name type="scientific">Sesamum calycinum</name>
    <dbReference type="NCBI Taxonomy" id="2727403"/>
    <lineage>
        <taxon>Eukaryota</taxon>
        <taxon>Viridiplantae</taxon>
        <taxon>Streptophyta</taxon>
        <taxon>Embryophyta</taxon>
        <taxon>Tracheophyta</taxon>
        <taxon>Spermatophyta</taxon>
        <taxon>Magnoliopsida</taxon>
        <taxon>eudicotyledons</taxon>
        <taxon>Gunneridae</taxon>
        <taxon>Pentapetalae</taxon>
        <taxon>asterids</taxon>
        <taxon>lamiids</taxon>
        <taxon>Lamiales</taxon>
        <taxon>Pedaliaceae</taxon>
        <taxon>Sesamum</taxon>
    </lineage>
</organism>
<reference evidence="4" key="1">
    <citation type="submission" date="2020-06" db="EMBL/GenBank/DDBJ databases">
        <authorList>
            <person name="Li T."/>
            <person name="Hu X."/>
            <person name="Zhang T."/>
            <person name="Song X."/>
            <person name="Zhang H."/>
            <person name="Dai N."/>
            <person name="Sheng W."/>
            <person name="Hou X."/>
            <person name="Wei L."/>
        </authorList>
    </citation>
    <scope>NUCLEOTIDE SEQUENCE</scope>
    <source>
        <strain evidence="4">KEN8</strain>
        <tissue evidence="4">Leaf</tissue>
    </source>
</reference>
<protein>
    <submittedName>
        <fullName evidence="4">PLAT domain-containing protein 1</fullName>
    </submittedName>
</protein>
<dbReference type="PANTHER" id="PTHR31718:SF64">
    <property type="entry name" value="OS10G0361900 PROTEIN"/>
    <property type="match status" value="1"/>
</dbReference>
<proteinExistence type="predicted"/>
<dbReference type="InterPro" id="IPR001024">
    <property type="entry name" value="PLAT/LH2_dom"/>
</dbReference>
<dbReference type="Gene3D" id="2.60.60.20">
    <property type="entry name" value="PLAT/LH2 domain"/>
    <property type="match status" value="1"/>
</dbReference>
<feature type="chain" id="PRO_5043901431" evidence="2">
    <location>
        <begin position="29"/>
        <end position="176"/>
    </location>
</feature>
<gene>
    <name evidence="4" type="ORF">Scaly_1210800</name>
</gene>
<dbReference type="InterPro" id="IPR036392">
    <property type="entry name" value="PLAT/LH2_dom_sf"/>
</dbReference>
<dbReference type="EMBL" id="JACGWM010000007">
    <property type="protein sequence ID" value="KAL0362556.1"/>
    <property type="molecule type" value="Genomic_DNA"/>
</dbReference>
<feature type="signal peptide" evidence="2">
    <location>
        <begin position="1"/>
        <end position="28"/>
    </location>
</feature>